<evidence type="ECO:0000256" key="2">
    <source>
        <dbReference type="ARBA" id="ARBA00017562"/>
    </source>
</evidence>
<feature type="compositionally biased region" description="Polar residues" evidence="9">
    <location>
        <begin position="1"/>
        <end position="10"/>
    </location>
</feature>
<dbReference type="PROSITE" id="PS00188">
    <property type="entry name" value="BIOTIN"/>
    <property type="match status" value="1"/>
</dbReference>
<dbReference type="Gene3D" id="2.40.50.100">
    <property type="match status" value="1"/>
</dbReference>
<evidence type="ECO:0000256" key="9">
    <source>
        <dbReference type="SAM" id="MobiDB-lite"/>
    </source>
</evidence>
<keyword evidence="7 8" id="KW-0092">Biotin</keyword>
<accession>A0A6J4R3W3</accession>
<dbReference type="InterPro" id="IPR001882">
    <property type="entry name" value="Biotin_BS"/>
</dbReference>
<feature type="domain" description="Lipoyl-binding" evidence="10">
    <location>
        <begin position="97"/>
        <end position="173"/>
    </location>
</feature>
<evidence type="ECO:0000256" key="8">
    <source>
        <dbReference type="RuleBase" id="RU364072"/>
    </source>
</evidence>
<dbReference type="NCBIfam" id="TIGR00531">
    <property type="entry name" value="BCCP"/>
    <property type="match status" value="1"/>
</dbReference>
<keyword evidence="3 8" id="KW-0444">Lipid biosynthesis</keyword>
<dbReference type="InterPro" id="IPR001249">
    <property type="entry name" value="AcCoA_biotinCC"/>
</dbReference>
<dbReference type="PANTHER" id="PTHR45266:SF3">
    <property type="entry name" value="OXALOACETATE DECARBOXYLASE ALPHA CHAIN"/>
    <property type="match status" value="1"/>
</dbReference>
<dbReference type="InterPro" id="IPR050709">
    <property type="entry name" value="Biotin_Carboxyl_Carrier/Decarb"/>
</dbReference>
<sequence length="176" mass="18677">MSSESVQSNDSGKSSPKSGKGTLPLKDVGKLVQLLADSGVGEIRVKQGELEITVKARTEASTPVGPSEAVYGTPVMPGKETVAVPEVDSSLERNGGLHVMRSPVVGTFYRAPAPGEEPYVEVGDRVGKGQTLCIVEAMKLMNEIPADESGEVVEILVENANGVEYDQPLFRIRPEV</sequence>
<organism evidence="11">
    <name type="scientific">uncultured Rubrobacteraceae bacterium</name>
    <dbReference type="NCBI Taxonomy" id="349277"/>
    <lineage>
        <taxon>Bacteria</taxon>
        <taxon>Bacillati</taxon>
        <taxon>Actinomycetota</taxon>
        <taxon>Rubrobacteria</taxon>
        <taxon>Rubrobacterales</taxon>
        <taxon>Rubrobacteraceae</taxon>
        <taxon>environmental samples</taxon>
    </lineage>
</organism>
<keyword evidence="4 8" id="KW-0276">Fatty acid metabolism</keyword>
<feature type="region of interest" description="Disordered" evidence="9">
    <location>
        <begin position="1"/>
        <end position="26"/>
    </location>
</feature>
<dbReference type="SUPFAM" id="SSF51230">
    <property type="entry name" value="Single hybrid motif"/>
    <property type="match status" value="1"/>
</dbReference>
<gene>
    <name evidence="11" type="ORF">AVDCRST_MAG28-3450</name>
</gene>
<feature type="compositionally biased region" description="Low complexity" evidence="9">
    <location>
        <begin position="11"/>
        <end position="21"/>
    </location>
</feature>
<name>A0A6J4R3W3_9ACTN</name>
<dbReference type="AlphaFoldDB" id="A0A6J4R3W3"/>
<evidence type="ECO:0000256" key="4">
    <source>
        <dbReference type="ARBA" id="ARBA00022832"/>
    </source>
</evidence>
<evidence type="ECO:0000256" key="6">
    <source>
        <dbReference type="ARBA" id="ARBA00023160"/>
    </source>
</evidence>
<dbReference type="InterPro" id="IPR000089">
    <property type="entry name" value="Biotin_lipoyl"/>
</dbReference>
<dbReference type="PROSITE" id="PS50968">
    <property type="entry name" value="BIOTINYL_LIPOYL"/>
    <property type="match status" value="1"/>
</dbReference>
<evidence type="ECO:0000256" key="7">
    <source>
        <dbReference type="ARBA" id="ARBA00023267"/>
    </source>
</evidence>
<proteinExistence type="predicted"/>
<dbReference type="InterPro" id="IPR011053">
    <property type="entry name" value="Single_hybrid_motif"/>
</dbReference>
<keyword evidence="6 8" id="KW-0275">Fatty acid biosynthesis</keyword>
<evidence type="ECO:0000256" key="3">
    <source>
        <dbReference type="ARBA" id="ARBA00022516"/>
    </source>
</evidence>
<dbReference type="EMBL" id="CADCVE010000089">
    <property type="protein sequence ID" value="CAA9462008.1"/>
    <property type="molecule type" value="Genomic_DNA"/>
</dbReference>
<dbReference type="PRINTS" id="PR01071">
    <property type="entry name" value="ACOABIOTINCC"/>
</dbReference>
<evidence type="ECO:0000259" key="10">
    <source>
        <dbReference type="PROSITE" id="PS50968"/>
    </source>
</evidence>
<evidence type="ECO:0000256" key="5">
    <source>
        <dbReference type="ARBA" id="ARBA00023098"/>
    </source>
</evidence>
<dbReference type="UniPathway" id="UPA00094"/>
<dbReference type="GO" id="GO:0003989">
    <property type="term" value="F:acetyl-CoA carboxylase activity"/>
    <property type="evidence" value="ECO:0007669"/>
    <property type="project" value="InterPro"/>
</dbReference>
<evidence type="ECO:0000256" key="1">
    <source>
        <dbReference type="ARBA" id="ARBA00005194"/>
    </source>
</evidence>
<comment type="function">
    <text evidence="8">This protein is a component of the acetyl coenzyme A carboxylase complex; first, biotin carboxylase catalyzes the carboxylation of the carrier protein and then the transcarboxylase transfers the carboxyl group to form malonyl-CoA.</text>
</comment>
<dbReference type="GO" id="GO:0009317">
    <property type="term" value="C:acetyl-CoA carboxylase complex"/>
    <property type="evidence" value="ECO:0007669"/>
    <property type="project" value="InterPro"/>
</dbReference>
<evidence type="ECO:0000313" key="11">
    <source>
        <dbReference type="EMBL" id="CAA9462008.1"/>
    </source>
</evidence>
<keyword evidence="5 8" id="KW-0443">Lipid metabolism</keyword>
<protein>
    <recommendedName>
        <fullName evidence="2 8">Biotin carboxyl carrier protein of acetyl-CoA carboxylase</fullName>
    </recommendedName>
</protein>
<dbReference type="GO" id="GO:0006633">
    <property type="term" value="P:fatty acid biosynthetic process"/>
    <property type="evidence" value="ECO:0007669"/>
    <property type="project" value="UniProtKB-UniPathway"/>
</dbReference>
<dbReference type="CDD" id="cd06850">
    <property type="entry name" value="biotinyl_domain"/>
    <property type="match status" value="1"/>
</dbReference>
<dbReference type="PANTHER" id="PTHR45266">
    <property type="entry name" value="OXALOACETATE DECARBOXYLASE ALPHA CHAIN"/>
    <property type="match status" value="1"/>
</dbReference>
<comment type="pathway">
    <text evidence="1 8">Lipid metabolism; fatty acid biosynthesis.</text>
</comment>
<reference evidence="11" key="1">
    <citation type="submission" date="2020-02" db="EMBL/GenBank/DDBJ databases">
        <authorList>
            <person name="Meier V. D."/>
        </authorList>
    </citation>
    <scope>NUCLEOTIDE SEQUENCE</scope>
    <source>
        <strain evidence="11">AVDCRST_MAG28</strain>
    </source>
</reference>
<dbReference type="Pfam" id="PF00364">
    <property type="entry name" value="Biotin_lipoyl"/>
    <property type="match status" value="1"/>
</dbReference>